<evidence type="ECO:0000313" key="2">
    <source>
        <dbReference type="Proteomes" id="UP000253606"/>
    </source>
</evidence>
<dbReference type="SUPFAM" id="SSF53254">
    <property type="entry name" value="Phosphoglycerate mutase-like"/>
    <property type="match status" value="1"/>
</dbReference>
<dbReference type="AlphaFoldDB" id="A0A2Z5G590"/>
<organism evidence="1 2">
    <name type="scientific">Acidisarcina polymorpha</name>
    <dbReference type="NCBI Taxonomy" id="2211140"/>
    <lineage>
        <taxon>Bacteria</taxon>
        <taxon>Pseudomonadati</taxon>
        <taxon>Acidobacteriota</taxon>
        <taxon>Terriglobia</taxon>
        <taxon>Terriglobales</taxon>
        <taxon>Acidobacteriaceae</taxon>
        <taxon>Acidisarcina</taxon>
    </lineage>
</organism>
<dbReference type="PANTHER" id="PTHR10606">
    <property type="entry name" value="6-PHOSPHOFRUCTO-2-KINASE/FRUCTOSE-2,6-BISPHOSPHATASE"/>
    <property type="match status" value="1"/>
</dbReference>
<dbReference type="InterPro" id="IPR029033">
    <property type="entry name" value="His_PPase_superfam"/>
</dbReference>
<dbReference type="PANTHER" id="PTHR10606:SF44">
    <property type="entry name" value="6-PHOSPHOFRUCTO 2-KINASE_FRUCTOSE 2,6-BISPHOSPHATASE LONG FORM"/>
    <property type="match status" value="1"/>
</dbReference>
<keyword evidence="2" id="KW-1185">Reference proteome</keyword>
<dbReference type="SMART" id="SM00855">
    <property type="entry name" value="PGAM"/>
    <property type="match status" value="1"/>
</dbReference>
<evidence type="ECO:0000313" key="1">
    <source>
        <dbReference type="EMBL" id="AXC14352.1"/>
    </source>
</evidence>
<dbReference type="EMBL" id="CP030840">
    <property type="protein sequence ID" value="AXC14352.1"/>
    <property type="molecule type" value="Genomic_DNA"/>
</dbReference>
<dbReference type="GO" id="GO:0005829">
    <property type="term" value="C:cytosol"/>
    <property type="evidence" value="ECO:0007669"/>
    <property type="project" value="TreeGrafter"/>
</dbReference>
<dbReference type="RefSeq" id="WP_114209150.1">
    <property type="nucleotide sequence ID" value="NZ_CP030840.1"/>
</dbReference>
<name>A0A2Z5G590_9BACT</name>
<proteinExistence type="predicted"/>
<dbReference type="KEGG" id="abas:ACPOL_5096"/>
<protein>
    <submittedName>
        <fullName evidence="1">Putative phosphoglycerate mutase</fullName>
    </submittedName>
</protein>
<gene>
    <name evidence="1" type="ORF">ACPOL_5096</name>
</gene>
<dbReference type="OrthoDB" id="7502553at2"/>
<dbReference type="Pfam" id="PF00300">
    <property type="entry name" value="His_Phos_1"/>
    <property type="match status" value="1"/>
</dbReference>
<dbReference type="Proteomes" id="UP000253606">
    <property type="component" value="Chromosome"/>
</dbReference>
<dbReference type="InterPro" id="IPR003094">
    <property type="entry name" value="6Pfruct_kin"/>
</dbReference>
<accession>A0A2Z5G590</accession>
<dbReference type="Gene3D" id="3.40.50.1240">
    <property type="entry name" value="Phosphoglycerate mutase-like"/>
    <property type="match status" value="1"/>
</dbReference>
<dbReference type="GO" id="GO:0005524">
    <property type="term" value="F:ATP binding"/>
    <property type="evidence" value="ECO:0007669"/>
    <property type="project" value="InterPro"/>
</dbReference>
<dbReference type="GO" id="GO:0006003">
    <property type="term" value="P:fructose 2,6-bisphosphate metabolic process"/>
    <property type="evidence" value="ECO:0007669"/>
    <property type="project" value="InterPro"/>
</dbReference>
<dbReference type="InterPro" id="IPR013078">
    <property type="entry name" value="His_Pase_superF_clade-1"/>
</dbReference>
<dbReference type="GO" id="GO:0003873">
    <property type="term" value="F:6-phosphofructo-2-kinase activity"/>
    <property type="evidence" value="ECO:0007669"/>
    <property type="project" value="TreeGrafter"/>
</dbReference>
<reference evidence="1 2" key="1">
    <citation type="journal article" date="2018" name="Front. Microbiol.">
        <title>Hydrolytic Capabilities as a Key to Environmental Success: Chitinolytic and Cellulolytic Acidobacteria From Acidic Sub-arctic Soils and Boreal Peatlands.</title>
        <authorList>
            <person name="Belova S.E."/>
            <person name="Ravin N.V."/>
            <person name="Pankratov T.A."/>
            <person name="Rakitin A.L."/>
            <person name="Ivanova A.A."/>
            <person name="Beletsky A.V."/>
            <person name="Mardanov A.V."/>
            <person name="Sinninghe Damste J.S."/>
            <person name="Dedysh S.N."/>
        </authorList>
    </citation>
    <scope>NUCLEOTIDE SEQUENCE [LARGE SCALE GENOMIC DNA]</scope>
    <source>
        <strain evidence="1 2">SBC82</strain>
    </source>
</reference>
<sequence>MPASVSPIRLTLISAPATRQLQEGIFLGDEGLDASARAQLERVRWTADPGQKIWVSPEARTRETAKALGVNAEEAPELRECDFGLWRGRSLQEIHHEDPVGLRLWIQDLGSCPHRGESFLQLMERVGEWLDLRREAGSCVVITHASVIRAAIVHALSAPQESFRRIELGPLTLTDIRQNGAQWHVRSMGVRLTNAEGSAEHEEPQCD</sequence>
<dbReference type="GO" id="GO:0004331">
    <property type="term" value="F:fructose-2,6-bisphosphate 2-phosphatase activity"/>
    <property type="evidence" value="ECO:0007669"/>
    <property type="project" value="TreeGrafter"/>
</dbReference>